<reference evidence="2" key="1">
    <citation type="submission" date="2018-05" db="EMBL/GenBank/DDBJ databases">
        <title>Draft genome of Mucuna pruriens seed.</title>
        <authorList>
            <person name="Nnadi N.E."/>
            <person name="Vos R."/>
            <person name="Hasami M.H."/>
            <person name="Devisetty U.K."/>
            <person name="Aguiy J.C."/>
        </authorList>
    </citation>
    <scope>NUCLEOTIDE SEQUENCE [LARGE SCALE GENOMIC DNA]</scope>
    <source>
        <strain evidence="2">JCA_2017</strain>
    </source>
</reference>
<feature type="compositionally biased region" description="Polar residues" evidence="1">
    <location>
        <begin position="63"/>
        <end position="75"/>
    </location>
</feature>
<gene>
    <name evidence="2" type="ORF">CR513_36779</name>
</gene>
<feature type="region of interest" description="Disordered" evidence="1">
    <location>
        <begin position="185"/>
        <end position="218"/>
    </location>
</feature>
<feature type="compositionally biased region" description="Polar residues" evidence="1">
    <location>
        <begin position="206"/>
        <end position="215"/>
    </location>
</feature>
<name>A0A371FW65_MUCPR</name>
<dbReference type="Proteomes" id="UP000257109">
    <property type="component" value="Unassembled WGS sequence"/>
</dbReference>
<protein>
    <submittedName>
        <fullName evidence="2">Uncharacterized protein</fullName>
    </submittedName>
</protein>
<evidence type="ECO:0000313" key="2">
    <source>
        <dbReference type="EMBL" id="RDX82430.1"/>
    </source>
</evidence>
<comment type="caution">
    <text evidence="2">The sequence shown here is derived from an EMBL/GenBank/DDBJ whole genome shotgun (WGS) entry which is preliminary data.</text>
</comment>
<sequence length="256" mass="28834">MRSEPRLTKSRLLWDRLTPTGPSWSRPPDKRPKKSKSTRSVSPRQSRLHRTDSMADLTIEPTPIQNQIHPSSRRSTPPKARFKHVAPRFGSARWIPVSNQANYQQQGPRYQAPAFRKQPQQPLPPQQNSFSIEDLQNITATIHDLKMQVGQLADTLAGFETNPSQTIPNPKGGGVGMARLRSGKELPQPVEHQPSPQSAEAGIESGPNSQMQQLPKSVPLPFPNRAVMAKRFEIDEDLLKLFRKIKINIPLFDTIK</sequence>
<dbReference type="EMBL" id="QJKJ01007642">
    <property type="protein sequence ID" value="RDX82430.1"/>
    <property type="molecule type" value="Genomic_DNA"/>
</dbReference>
<evidence type="ECO:0000256" key="1">
    <source>
        <dbReference type="SAM" id="MobiDB-lite"/>
    </source>
</evidence>
<feature type="region of interest" description="Disordered" evidence="1">
    <location>
        <begin position="103"/>
        <end position="125"/>
    </location>
</feature>
<feature type="non-terminal residue" evidence="2">
    <location>
        <position position="1"/>
    </location>
</feature>
<feature type="region of interest" description="Disordered" evidence="1">
    <location>
        <begin position="1"/>
        <end position="81"/>
    </location>
</feature>
<dbReference type="AlphaFoldDB" id="A0A371FW65"/>
<accession>A0A371FW65</accession>
<organism evidence="2 3">
    <name type="scientific">Mucuna pruriens</name>
    <name type="common">Velvet bean</name>
    <name type="synonym">Dolichos pruriens</name>
    <dbReference type="NCBI Taxonomy" id="157652"/>
    <lineage>
        <taxon>Eukaryota</taxon>
        <taxon>Viridiplantae</taxon>
        <taxon>Streptophyta</taxon>
        <taxon>Embryophyta</taxon>
        <taxon>Tracheophyta</taxon>
        <taxon>Spermatophyta</taxon>
        <taxon>Magnoliopsida</taxon>
        <taxon>eudicotyledons</taxon>
        <taxon>Gunneridae</taxon>
        <taxon>Pentapetalae</taxon>
        <taxon>rosids</taxon>
        <taxon>fabids</taxon>
        <taxon>Fabales</taxon>
        <taxon>Fabaceae</taxon>
        <taxon>Papilionoideae</taxon>
        <taxon>50 kb inversion clade</taxon>
        <taxon>NPAAA clade</taxon>
        <taxon>indigoferoid/millettioid clade</taxon>
        <taxon>Phaseoleae</taxon>
        <taxon>Mucuna</taxon>
    </lineage>
</organism>
<keyword evidence="3" id="KW-1185">Reference proteome</keyword>
<proteinExistence type="predicted"/>
<evidence type="ECO:0000313" key="3">
    <source>
        <dbReference type="Proteomes" id="UP000257109"/>
    </source>
</evidence>